<dbReference type="RefSeq" id="WP_183883240.1">
    <property type="nucleotide sequence ID" value="NZ_JACHCD010000001.1"/>
</dbReference>
<gene>
    <name evidence="2" type="ORF">HDE68_003274</name>
</gene>
<proteinExistence type="predicted"/>
<organism evidence="2 3">
    <name type="scientific">Pedobacter cryoconitis</name>
    <dbReference type="NCBI Taxonomy" id="188932"/>
    <lineage>
        <taxon>Bacteria</taxon>
        <taxon>Pseudomonadati</taxon>
        <taxon>Bacteroidota</taxon>
        <taxon>Sphingobacteriia</taxon>
        <taxon>Sphingobacteriales</taxon>
        <taxon>Sphingobacteriaceae</taxon>
        <taxon>Pedobacter</taxon>
    </lineage>
</organism>
<evidence type="ECO:0000313" key="3">
    <source>
        <dbReference type="Proteomes" id="UP000537204"/>
    </source>
</evidence>
<dbReference type="Proteomes" id="UP000537204">
    <property type="component" value="Unassembled WGS sequence"/>
</dbReference>
<keyword evidence="1" id="KW-0732">Signal</keyword>
<comment type="caution">
    <text evidence="2">The sequence shown here is derived from an EMBL/GenBank/DDBJ whole genome shotgun (WGS) entry which is preliminary data.</text>
</comment>
<dbReference type="Gene3D" id="1.20.1600.10">
    <property type="entry name" value="Outer membrane efflux proteins (OEP)"/>
    <property type="match status" value="1"/>
</dbReference>
<dbReference type="SUPFAM" id="SSF56954">
    <property type="entry name" value="Outer membrane efflux proteins (OEP)"/>
    <property type="match status" value="1"/>
</dbReference>
<feature type="chain" id="PRO_5030735533" description="Outer membrane efflux protein" evidence="1">
    <location>
        <begin position="22"/>
        <end position="226"/>
    </location>
</feature>
<feature type="signal peptide" evidence="1">
    <location>
        <begin position="1"/>
        <end position="21"/>
    </location>
</feature>
<accession>A0A7W9E0J4</accession>
<name>A0A7W9E0J4_9SPHI</name>
<evidence type="ECO:0008006" key="4">
    <source>
        <dbReference type="Google" id="ProtNLM"/>
    </source>
</evidence>
<dbReference type="AlphaFoldDB" id="A0A7W9E0J4"/>
<protein>
    <recommendedName>
        <fullName evidence="4">Outer membrane efflux protein</fullName>
    </recommendedName>
</protein>
<evidence type="ECO:0000256" key="1">
    <source>
        <dbReference type="SAM" id="SignalP"/>
    </source>
</evidence>
<evidence type="ECO:0000313" key="2">
    <source>
        <dbReference type="EMBL" id="MBB5637359.1"/>
    </source>
</evidence>
<dbReference type="GO" id="GO:0015562">
    <property type="term" value="F:efflux transmembrane transporter activity"/>
    <property type="evidence" value="ECO:0007669"/>
    <property type="project" value="InterPro"/>
</dbReference>
<dbReference type="EMBL" id="JACHCE010000005">
    <property type="protein sequence ID" value="MBB5637359.1"/>
    <property type="molecule type" value="Genomic_DNA"/>
</dbReference>
<sequence>MKKISTLSFLLIALLSFNASAQDTIIGEVNYGLLEKYIQAAKEYFPRRKIMDAKVEGAKTAIPINAVSYLDIFNASYFYRPDKTEVINAVNPYSVNGFQFGVNINLGNFLQKPYLGKKARAEYKVAKLEAQEYDNSLAIEVKKRYYNYVQQISQLKINTQSVQDNKNVADNLKYKFEKGELSLDIYNQSRINLASANTAKIQSEVNLLVAKDALEEIVGRPLSDFK</sequence>
<reference evidence="2 3" key="1">
    <citation type="submission" date="2020-08" db="EMBL/GenBank/DDBJ databases">
        <title>Genomic Encyclopedia of Type Strains, Phase IV (KMG-V): Genome sequencing to study the core and pangenomes of soil and plant-associated prokaryotes.</title>
        <authorList>
            <person name="Whitman W."/>
        </authorList>
    </citation>
    <scope>NUCLEOTIDE SEQUENCE [LARGE SCALE GENOMIC DNA]</scope>
    <source>
        <strain evidence="2 3">S3M1</strain>
    </source>
</reference>